<dbReference type="InterPro" id="IPR021719">
    <property type="entry name" value="Prot_inh_I78"/>
</dbReference>
<reference evidence="2" key="1">
    <citation type="submission" date="2017-09" db="EMBL/GenBank/DDBJ databases">
        <title>Polyketide synthases of a Diaporthe helianthi virulent isolate.</title>
        <authorList>
            <person name="Baroncelli R."/>
        </authorList>
    </citation>
    <scope>NUCLEOTIDE SEQUENCE [LARGE SCALE GENOMIC DNA]</scope>
    <source>
        <strain evidence="2">7/96</strain>
    </source>
</reference>
<feature type="region of interest" description="Disordered" evidence="1">
    <location>
        <begin position="1"/>
        <end position="27"/>
    </location>
</feature>
<dbReference type="PANTHER" id="PTHR39600">
    <property type="entry name" value="PEPTIDASE INHIBITOR I78 FAMILY PROTEIN"/>
    <property type="match status" value="1"/>
</dbReference>
<name>A0A2P5I870_DIAHE</name>
<accession>A0A2P5I870</accession>
<dbReference type="InParanoid" id="A0A2P5I870"/>
<dbReference type="Proteomes" id="UP000094444">
    <property type="component" value="Unassembled WGS sequence"/>
</dbReference>
<dbReference type="STRING" id="158607.A0A2P5I870"/>
<comment type="caution">
    <text evidence="2">The sequence shown here is derived from an EMBL/GenBank/DDBJ whole genome shotgun (WGS) entry which is preliminary data.</text>
</comment>
<gene>
    <name evidence="2" type="ORF">DHEL01_v202942</name>
</gene>
<dbReference type="PANTHER" id="PTHR39600:SF1">
    <property type="entry name" value="PEPTIDASE INHIBITOR I78 FAMILY PROTEIN"/>
    <property type="match status" value="1"/>
</dbReference>
<keyword evidence="3" id="KW-1185">Reference proteome</keyword>
<dbReference type="OrthoDB" id="10013825at2759"/>
<evidence type="ECO:0000313" key="3">
    <source>
        <dbReference type="Proteomes" id="UP000094444"/>
    </source>
</evidence>
<dbReference type="AlphaFoldDB" id="A0A2P5I870"/>
<protein>
    <recommendedName>
        <fullName evidence="4">Pua rna binding domain-containing protein</fullName>
    </recommendedName>
</protein>
<evidence type="ECO:0000256" key="1">
    <source>
        <dbReference type="SAM" id="MobiDB-lite"/>
    </source>
</evidence>
<proteinExistence type="predicted"/>
<sequence length="82" mass="9122">MPLVVPGVTNAPDSKTEEWSNKLVGKKITDDETSNEVNFAKRDLPQKHRVIPPGAMVTKDFHPDRLNVHVREDGTVSHVTHG</sequence>
<evidence type="ECO:0008006" key="4">
    <source>
        <dbReference type="Google" id="ProtNLM"/>
    </source>
</evidence>
<dbReference type="Pfam" id="PF11720">
    <property type="entry name" value="Inhibitor_I78"/>
    <property type="match status" value="1"/>
</dbReference>
<organism evidence="2 3">
    <name type="scientific">Diaporthe helianthi</name>
    <dbReference type="NCBI Taxonomy" id="158607"/>
    <lineage>
        <taxon>Eukaryota</taxon>
        <taxon>Fungi</taxon>
        <taxon>Dikarya</taxon>
        <taxon>Ascomycota</taxon>
        <taxon>Pezizomycotina</taxon>
        <taxon>Sordariomycetes</taxon>
        <taxon>Sordariomycetidae</taxon>
        <taxon>Diaporthales</taxon>
        <taxon>Diaporthaceae</taxon>
        <taxon>Diaporthe</taxon>
    </lineage>
</organism>
<dbReference type="EMBL" id="MAVT02000169">
    <property type="protein sequence ID" value="POS78665.1"/>
    <property type="molecule type" value="Genomic_DNA"/>
</dbReference>
<evidence type="ECO:0000313" key="2">
    <source>
        <dbReference type="EMBL" id="POS78665.1"/>
    </source>
</evidence>
<dbReference type="Gene3D" id="3.30.10.10">
    <property type="entry name" value="Trypsin Inhibitor V, subunit A"/>
    <property type="match status" value="1"/>
</dbReference>